<comment type="caution">
    <text evidence="10">The sequence shown here is derived from an EMBL/GenBank/DDBJ whole genome shotgun (WGS) entry which is preliminary data.</text>
</comment>
<evidence type="ECO:0000313" key="11">
    <source>
        <dbReference type="Proteomes" id="UP000639338"/>
    </source>
</evidence>
<dbReference type="InterPro" id="IPR001394">
    <property type="entry name" value="Peptidase_C19_UCH"/>
</dbReference>
<evidence type="ECO:0000256" key="6">
    <source>
        <dbReference type="ARBA" id="ARBA00022801"/>
    </source>
</evidence>
<dbReference type="PANTHER" id="PTHR24006">
    <property type="entry name" value="UBIQUITIN CARBOXYL-TERMINAL HYDROLASE"/>
    <property type="match status" value="1"/>
</dbReference>
<dbReference type="GO" id="GO:0005634">
    <property type="term" value="C:nucleus"/>
    <property type="evidence" value="ECO:0007669"/>
    <property type="project" value="TreeGrafter"/>
</dbReference>
<evidence type="ECO:0000256" key="2">
    <source>
        <dbReference type="ARBA" id="ARBA00009085"/>
    </source>
</evidence>
<dbReference type="Proteomes" id="UP000639338">
    <property type="component" value="Unassembled WGS sequence"/>
</dbReference>
<feature type="region of interest" description="Disordered" evidence="8">
    <location>
        <begin position="562"/>
        <end position="627"/>
    </location>
</feature>
<name>A0A835CUA8_APHGI</name>
<sequence length="1176" mass="139234">MNSNYKEFDTFKKIFHLLTDKSSLKSSFKELIWKLQPYDDEEKKTQQDSFECLLKLFDEYSKNENCKKIINDLFYSNTIELKECVNCKNNSHGGGDSFFINNLYIQTDSSDTTQVQKLKNNDSKRQKITRVQELINNDAENQEYCNNCKQNNSCKIKKTFKNSPPYLIFNLNHFVYDRQYGKLKLIDNVILKIDEEINVPVVGIDQTSITYQNYKIYAIIIHKGNTLNSGHYYTYCKNKNTNKWYCFNDDKVTPKEFKDIEIFHSKSVSNDKEKPYLLFYKKSNIPSTIIPHNPIVNDHIDNLSDKFMKCPATPKAHQSSLKIINSPSVKDIDNLSDKFSKFSPSPKPKNKSKNFIASSPIHQFNPKLINSPSAKDIDRLTNQLSKCSASPKINELKINTNKIYKRKRTKNQCKKCQKFSHASEISKKCAFNKNNLLKKSNKPIADTSTKIVKKINKINNNNNRQENSNKRRCKKCNKTSHTTVYSKKCDFNKDNKNNLREKINNMKNIKIKPTEITDKSNNKLSKPIEITNKLNKKIIPKCRDCKEKGHYTKFSKKCKNNKENLREKSNDEIKKKLKEKRENQKKNKKLKKSNNNNNNNNNLKIKENTKKTRRGKRKSNEPKTMSTYCVKMGLNSIIRDDNDNNIKKHKKNILKLPTENKKPIKVAKRKKNNDSKTNENVDNNNNNNNDNNNYNKNQLIKETILSDVEELSLLFTEFTYLFHYFLHHEKNQLIDELSKQKSETLILNKYIAYLTILENRKKRTKDESYLDDVFKEYQKIRDDANFTRPYYKVDFRSQLLQFNLRQMATNFVTALTRNARPRVGKYLKVVKKIYNKKSRKKILDNLFFRNIKPTEPNDKNKIMDIFDNDLDFRQCKKKWYLFLNFFKKLSNIDGLNFPLSPIMKPGLKHIMYDTQSLWQMGRKLFPDDFEGTYNNQTKVPNFYPKIWNYFFNIKKKFRKKNFNNTISTNGITVSIHLNRENKIKEIQQPKKKIIRKSKKIVDINKEKNNEYYQDKDDYDDFNIFTCNDFSEDENDDDDDDNCQENNNNLSKKTFKKFTSAHPGQKLAYASITVNSIDDIGDKNKEIRYCLPRTKLLANTGYYTRMYIRKNMTKEPEKEKREIYDRYVKDFEDKYEKFLKEKGIEIDEYKEVNLKIHIPKKKNNVRFKVGGEVRLKV</sequence>
<comment type="similarity">
    <text evidence="2">Belongs to the peptidase C19 family.</text>
</comment>
<dbReference type="EC" id="3.4.19.12" evidence="3"/>
<dbReference type="GO" id="GO:0005829">
    <property type="term" value="C:cytosol"/>
    <property type="evidence" value="ECO:0007669"/>
    <property type="project" value="TreeGrafter"/>
</dbReference>
<dbReference type="GO" id="GO:0016579">
    <property type="term" value="P:protein deubiquitination"/>
    <property type="evidence" value="ECO:0007669"/>
    <property type="project" value="InterPro"/>
</dbReference>
<gene>
    <name evidence="10" type="ORF">HCN44_007036</name>
</gene>
<proteinExistence type="inferred from homology"/>
<feature type="compositionally biased region" description="Low complexity" evidence="8">
    <location>
        <begin position="680"/>
        <end position="694"/>
    </location>
</feature>
<dbReference type="InterPro" id="IPR038765">
    <property type="entry name" value="Papain-like_cys_pep_sf"/>
</dbReference>
<organism evidence="10 11">
    <name type="scientific">Aphidius gifuensis</name>
    <name type="common">Parasitoid wasp</name>
    <dbReference type="NCBI Taxonomy" id="684658"/>
    <lineage>
        <taxon>Eukaryota</taxon>
        <taxon>Metazoa</taxon>
        <taxon>Ecdysozoa</taxon>
        <taxon>Arthropoda</taxon>
        <taxon>Hexapoda</taxon>
        <taxon>Insecta</taxon>
        <taxon>Pterygota</taxon>
        <taxon>Neoptera</taxon>
        <taxon>Endopterygota</taxon>
        <taxon>Hymenoptera</taxon>
        <taxon>Apocrita</taxon>
        <taxon>Ichneumonoidea</taxon>
        <taxon>Braconidae</taxon>
        <taxon>Aphidiinae</taxon>
        <taxon>Aphidius</taxon>
    </lineage>
</organism>
<accession>A0A835CUA8</accession>
<keyword evidence="5" id="KW-0833">Ubl conjugation pathway</keyword>
<evidence type="ECO:0000313" key="10">
    <source>
        <dbReference type="EMBL" id="KAF7995929.1"/>
    </source>
</evidence>
<evidence type="ECO:0000256" key="8">
    <source>
        <dbReference type="SAM" id="MobiDB-lite"/>
    </source>
</evidence>
<reference evidence="10 11" key="1">
    <citation type="submission" date="2020-08" db="EMBL/GenBank/DDBJ databases">
        <title>Aphidius gifuensis genome sequencing and assembly.</title>
        <authorList>
            <person name="Du Z."/>
        </authorList>
    </citation>
    <scope>NUCLEOTIDE SEQUENCE [LARGE SCALE GENOMIC DNA]</scope>
    <source>
        <strain evidence="10">YNYX2018</strain>
        <tissue evidence="10">Adults</tissue>
    </source>
</reference>
<dbReference type="GO" id="GO:0004843">
    <property type="term" value="F:cysteine-type deubiquitinase activity"/>
    <property type="evidence" value="ECO:0007669"/>
    <property type="project" value="UniProtKB-EC"/>
</dbReference>
<feature type="region of interest" description="Disordered" evidence="8">
    <location>
        <begin position="639"/>
        <end position="694"/>
    </location>
</feature>
<dbReference type="Gene3D" id="3.90.70.10">
    <property type="entry name" value="Cysteine proteinases"/>
    <property type="match status" value="1"/>
</dbReference>
<dbReference type="EMBL" id="JACMRX010000002">
    <property type="protein sequence ID" value="KAF7995929.1"/>
    <property type="molecule type" value="Genomic_DNA"/>
</dbReference>
<evidence type="ECO:0000256" key="1">
    <source>
        <dbReference type="ARBA" id="ARBA00000707"/>
    </source>
</evidence>
<protein>
    <recommendedName>
        <fullName evidence="3">ubiquitinyl hydrolase 1</fullName>
        <ecNumber evidence="3">3.4.19.12</ecNumber>
    </recommendedName>
</protein>
<dbReference type="CDD" id="cd02257">
    <property type="entry name" value="Peptidase_C19"/>
    <property type="match status" value="1"/>
</dbReference>
<dbReference type="SUPFAM" id="SSF54001">
    <property type="entry name" value="Cysteine proteinases"/>
    <property type="match status" value="1"/>
</dbReference>
<dbReference type="InterPro" id="IPR028889">
    <property type="entry name" value="USP"/>
</dbReference>
<keyword evidence="4" id="KW-0645">Protease</keyword>
<evidence type="ECO:0000259" key="9">
    <source>
        <dbReference type="PROSITE" id="PS50235"/>
    </source>
</evidence>
<evidence type="ECO:0000256" key="4">
    <source>
        <dbReference type="ARBA" id="ARBA00022670"/>
    </source>
</evidence>
<evidence type="ECO:0000256" key="7">
    <source>
        <dbReference type="ARBA" id="ARBA00022807"/>
    </source>
</evidence>
<dbReference type="AlphaFoldDB" id="A0A835CUA8"/>
<dbReference type="Pfam" id="PF00443">
    <property type="entry name" value="UCH"/>
    <property type="match status" value="1"/>
</dbReference>
<keyword evidence="7" id="KW-0788">Thiol protease</keyword>
<dbReference type="GO" id="GO:0006508">
    <property type="term" value="P:proteolysis"/>
    <property type="evidence" value="ECO:0007669"/>
    <property type="project" value="UniProtKB-KW"/>
</dbReference>
<feature type="compositionally biased region" description="Low complexity" evidence="8">
    <location>
        <begin position="593"/>
        <end position="603"/>
    </location>
</feature>
<evidence type="ECO:0000256" key="3">
    <source>
        <dbReference type="ARBA" id="ARBA00012759"/>
    </source>
</evidence>
<evidence type="ECO:0000256" key="5">
    <source>
        <dbReference type="ARBA" id="ARBA00022786"/>
    </source>
</evidence>
<comment type="catalytic activity">
    <reaction evidence="1">
        <text>Thiol-dependent hydrolysis of ester, thioester, amide, peptide and isopeptide bonds formed by the C-terminal Gly of ubiquitin (a 76-residue protein attached to proteins as an intracellular targeting signal).</text>
        <dbReference type="EC" id="3.4.19.12"/>
    </reaction>
</comment>
<dbReference type="PANTHER" id="PTHR24006:SF888">
    <property type="entry name" value="UBIQUITIN CARBOXYL-TERMINAL HYDROLASE 30"/>
    <property type="match status" value="1"/>
</dbReference>
<dbReference type="PROSITE" id="PS50235">
    <property type="entry name" value="USP_3"/>
    <property type="match status" value="1"/>
</dbReference>
<dbReference type="InterPro" id="IPR050164">
    <property type="entry name" value="Peptidase_C19"/>
</dbReference>
<keyword evidence="6" id="KW-0378">Hydrolase</keyword>
<feature type="compositionally biased region" description="Basic and acidic residues" evidence="8">
    <location>
        <begin position="562"/>
        <end position="585"/>
    </location>
</feature>
<keyword evidence="11" id="KW-1185">Reference proteome</keyword>
<feature type="domain" description="USP" evidence="9">
    <location>
        <begin position="1"/>
        <end position="283"/>
    </location>
</feature>
<dbReference type="OrthoDB" id="6492012at2759"/>